<accession>A0A1V0UXV7</accession>
<dbReference type="AlphaFoldDB" id="A0A1V0UXV7"/>
<dbReference type="Proteomes" id="UP000192727">
    <property type="component" value="Chromosome"/>
</dbReference>
<name>A0A1V0UXV7_9BACL</name>
<proteinExistence type="predicted"/>
<gene>
    <name evidence="1" type="ORF">B7C51_22835</name>
</gene>
<reference evidence="1 2" key="1">
    <citation type="submission" date="2017-03" db="EMBL/GenBank/DDBJ databases">
        <title>Paenibacillus larvae genome sequencing.</title>
        <authorList>
            <person name="Dingman D.W."/>
        </authorList>
    </citation>
    <scope>NUCLEOTIDE SEQUENCE [LARGE SCALE GENOMIC DNA]</scope>
    <source>
        <strain evidence="1 2">SAG 10367</strain>
    </source>
</reference>
<organism evidence="1 2">
    <name type="scientific">Paenibacillus larvae subsp. pulvifaciens</name>
    <dbReference type="NCBI Taxonomy" id="1477"/>
    <lineage>
        <taxon>Bacteria</taxon>
        <taxon>Bacillati</taxon>
        <taxon>Bacillota</taxon>
        <taxon>Bacilli</taxon>
        <taxon>Bacillales</taxon>
        <taxon>Paenibacillaceae</taxon>
        <taxon>Paenibacillus</taxon>
    </lineage>
</organism>
<sequence length="77" mass="8615">MQIQATAQKYRKMPMGRTGIAGLRLFIMWLREGYLLFTLHSAKTQPGGTAAIFACEFYTPGLNQGFSGCSDFQSRFV</sequence>
<protein>
    <submittedName>
        <fullName evidence="1">Uncharacterized protein</fullName>
    </submittedName>
</protein>
<evidence type="ECO:0000313" key="2">
    <source>
        <dbReference type="Proteomes" id="UP000192727"/>
    </source>
</evidence>
<evidence type="ECO:0000313" key="1">
    <source>
        <dbReference type="EMBL" id="ARF70074.1"/>
    </source>
</evidence>
<dbReference type="EMBL" id="CP020557">
    <property type="protein sequence ID" value="ARF70074.1"/>
    <property type="molecule type" value="Genomic_DNA"/>
</dbReference>